<evidence type="ECO:0000256" key="6">
    <source>
        <dbReference type="ARBA" id="ARBA00023157"/>
    </source>
</evidence>
<dbReference type="PRINTS" id="PR00722">
    <property type="entry name" value="CHYMOTRYPSIN"/>
</dbReference>
<evidence type="ECO:0000256" key="7">
    <source>
        <dbReference type="ARBA" id="ARBA00036320"/>
    </source>
</evidence>
<feature type="domain" description="Peptidase S1" evidence="9">
    <location>
        <begin position="1"/>
        <end position="222"/>
    </location>
</feature>
<dbReference type="EMBL" id="JAINUF010000024">
    <property type="protein sequence ID" value="KAJ8332835.1"/>
    <property type="molecule type" value="Genomic_DNA"/>
</dbReference>
<evidence type="ECO:0000256" key="8">
    <source>
        <dbReference type="ARBA" id="ARBA00038868"/>
    </source>
</evidence>
<sequence length="224" mass="24404">MSLQVAAPVEDEDDKIVGGYECRKNSALLSVPECRIPLLWTVPHHITRDRVQVRLGEHNIVTSEGTEQFISSAKVITHPYYNQYNDIMLIKLSSPATLNSYMRTVPLPTRCAGPGSNCLISGWGNTLSNGAFDPDRLMCLNAPILSDRSCHNSYPGQITSNMFCASFLEGGKDSCQGGFGGPLVCSGQLQGIVSWGYGCAQKNSQVYAKVCNYNSWIQSTIASN</sequence>
<dbReference type="AlphaFoldDB" id="A0A9Q1IA16"/>
<dbReference type="OrthoDB" id="10059102at2759"/>
<keyword evidence="2" id="KW-0964">Secreted</keyword>
<keyword evidence="6" id="KW-1015">Disulfide bond</keyword>
<dbReference type="GO" id="GO:0005615">
    <property type="term" value="C:extracellular space"/>
    <property type="evidence" value="ECO:0007669"/>
    <property type="project" value="TreeGrafter"/>
</dbReference>
<evidence type="ECO:0000313" key="10">
    <source>
        <dbReference type="EMBL" id="KAJ8332835.1"/>
    </source>
</evidence>
<protein>
    <recommendedName>
        <fullName evidence="8">trypsin</fullName>
        <ecNumber evidence="8">3.4.21.4</ecNumber>
    </recommendedName>
</protein>
<dbReference type="SUPFAM" id="SSF50494">
    <property type="entry name" value="Trypsin-like serine proteases"/>
    <property type="match status" value="1"/>
</dbReference>
<dbReference type="PANTHER" id="PTHR24264:SF15">
    <property type="entry name" value="RIKEN CDNA 2210010C04 GENE"/>
    <property type="match status" value="1"/>
</dbReference>
<dbReference type="Proteomes" id="UP001152622">
    <property type="component" value="Chromosome 24"/>
</dbReference>
<evidence type="ECO:0000256" key="3">
    <source>
        <dbReference type="ARBA" id="ARBA00022670"/>
    </source>
</evidence>
<comment type="subcellular location">
    <subcellularLocation>
        <location evidence="1">Secreted</location>
    </subcellularLocation>
</comment>
<evidence type="ECO:0000256" key="2">
    <source>
        <dbReference type="ARBA" id="ARBA00022525"/>
    </source>
</evidence>
<reference evidence="10" key="1">
    <citation type="journal article" date="2023" name="Science">
        <title>Genome structures resolve the early diversification of teleost fishes.</title>
        <authorList>
            <person name="Parey E."/>
            <person name="Louis A."/>
            <person name="Montfort J."/>
            <person name="Bouchez O."/>
            <person name="Roques C."/>
            <person name="Iampietro C."/>
            <person name="Lluch J."/>
            <person name="Castinel A."/>
            <person name="Donnadieu C."/>
            <person name="Desvignes T."/>
            <person name="Floi Bucao C."/>
            <person name="Jouanno E."/>
            <person name="Wen M."/>
            <person name="Mejri S."/>
            <person name="Dirks R."/>
            <person name="Jansen H."/>
            <person name="Henkel C."/>
            <person name="Chen W.J."/>
            <person name="Zahm M."/>
            <person name="Cabau C."/>
            <person name="Klopp C."/>
            <person name="Thompson A.W."/>
            <person name="Robinson-Rechavi M."/>
            <person name="Braasch I."/>
            <person name="Lecointre G."/>
            <person name="Bobe J."/>
            <person name="Postlethwait J.H."/>
            <person name="Berthelot C."/>
            <person name="Roest Crollius H."/>
            <person name="Guiguen Y."/>
        </authorList>
    </citation>
    <scope>NUCLEOTIDE SEQUENCE</scope>
    <source>
        <strain evidence="10">WJC10195</strain>
    </source>
</reference>
<gene>
    <name evidence="10" type="ORF">SKAU_G00417310</name>
</gene>
<dbReference type="InterPro" id="IPR009003">
    <property type="entry name" value="Peptidase_S1_PA"/>
</dbReference>
<evidence type="ECO:0000313" key="11">
    <source>
        <dbReference type="Proteomes" id="UP001152622"/>
    </source>
</evidence>
<dbReference type="SMART" id="SM00020">
    <property type="entry name" value="Tryp_SPc"/>
    <property type="match status" value="1"/>
</dbReference>
<accession>A0A9Q1IA16</accession>
<comment type="caution">
    <text evidence="10">The sequence shown here is derived from an EMBL/GenBank/DDBJ whole genome shotgun (WGS) entry which is preliminary data.</text>
</comment>
<dbReference type="PROSITE" id="PS50240">
    <property type="entry name" value="TRYPSIN_DOM"/>
    <property type="match status" value="1"/>
</dbReference>
<evidence type="ECO:0000259" key="9">
    <source>
        <dbReference type="PROSITE" id="PS50240"/>
    </source>
</evidence>
<dbReference type="InterPro" id="IPR050127">
    <property type="entry name" value="Serine_Proteases_S1"/>
</dbReference>
<keyword evidence="3" id="KW-0645">Protease</keyword>
<dbReference type="Gene3D" id="2.40.10.10">
    <property type="entry name" value="Trypsin-like serine proteases"/>
    <property type="match status" value="2"/>
</dbReference>
<name>A0A9Q1IA16_SYNKA</name>
<dbReference type="PANTHER" id="PTHR24264">
    <property type="entry name" value="TRYPSIN-RELATED"/>
    <property type="match status" value="1"/>
</dbReference>
<dbReference type="GO" id="GO:0006508">
    <property type="term" value="P:proteolysis"/>
    <property type="evidence" value="ECO:0007669"/>
    <property type="project" value="UniProtKB-KW"/>
</dbReference>
<dbReference type="CDD" id="cd00190">
    <property type="entry name" value="Tryp_SPc"/>
    <property type="match status" value="1"/>
</dbReference>
<dbReference type="InterPro" id="IPR043504">
    <property type="entry name" value="Peptidase_S1_PA_chymotrypsin"/>
</dbReference>
<comment type="catalytic activity">
    <reaction evidence="7">
        <text>Preferential cleavage: Arg-|-Xaa, Lys-|-Xaa.</text>
        <dbReference type="EC" id="3.4.21.4"/>
    </reaction>
</comment>
<evidence type="ECO:0000256" key="5">
    <source>
        <dbReference type="ARBA" id="ARBA00022825"/>
    </source>
</evidence>
<dbReference type="EC" id="3.4.21.4" evidence="8"/>
<keyword evidence="4" id="KW-0378">Hydrolase</keyword>
<dbReference type="InterPro" id="IPR001254">
    <property type="entry name" value="Trypsin_dom"/>
</dbReference>
<organism evidence="10 11">
    <name type="scientific">Synaphobranchus kaupii</name>
    <name type="common">Kaup's arrowtooth eel</name>
    <dbReference type="NCBI Taxonomy" id="118154"/>
    <lineage>
        <taxon>Eukaryota</taxon>
        <taxon>Metazoa</taxon>
        <taxon>Chordata</taxon>
        <taxon>Craniata</taxon>
        <taxon>Vertebrata</taxon>
        <taxon>Euteleostomi</taxon>
        <taxon>Actinopterygii</taxon>
        <taxon>Neopterygii</taxon>
        <taxon>Teleostei</taxon>
        <taxon>Anguilliformes</taxon>
        <taxon>Synaphobranchidae</taxon>
        <taxon>Synaphobranchus</taxon>
    </lineage>
</organism>
<keyword evidence="11" id="KW-1185">Reference proteome</keyword>
<dbReference type="InterPro" id="IPR001314">
    <property type="entry name" value="Peptidase_S1A"/>
</dbReference>
<proteinExistence type="predicted"/>
<dbReference type="Pfam" id="PF00089">
    <property type="entry name" value="Trypsin"/>
    <property type="match status" value="1"/>
</dbReference>
<dbReference type="GO" id="GO:0004252">
    <property type="term" value="F:serine-type endopeptidase activity"/>
    <property type="evidence" value="ECO:0007669"/>
    <property type="project" value="UniProtKB-EC"/>
</dbReference>
<evidence type="ECO:0000256" key="4">
    <source>
        <dbReference type="ARBA" id="ARBA00022801"/>
    </source>
</evidence>
<evidence type="ECO:0000256" key="1">
    <source>
        <dbReference type="ARBA" id="ARBA00004613"/>
    </source>
</evidence>
<keyword evidence="5" id="KW-0720">Serine protease</keyword>